<gene>
    <name evidence="1" type="ORF">NEISICOT_01790</name>
</gene>
<protein>
    <submittedName>
        <fullName evidence="1">Uncharacterized protein</fullName>
    </submittedName>
</protein>
<name>C6M5J1_NEISI</name>
<keyword evidence="2" id="KW-1185">Reference proteome</keyword>
<reference evidence="1" key="1">
    <citation type="submission" date="2009-07" db="EMBL/GenBank/DDBJ databases">
        <authorList>
            <person name="Weinstock G."/>
            <person name="Sodergren E."/>
            <person name="Clifton S."/>
            <person name="Fulton L."/>
            <person name="Fulton B."/>
            <person name="Courtney L."/>
            <person name="Fronick C."/>
            <person name="Harrison M."/>
            <person name="Strong C."/>
            <person name="Farmer C."/>
            <person name="Delahaunty K."/>
            <person name="Markovic C."/>
            <person name="Hall O."/>
            <person name="Minx P."/>
            <person name="Tomlinson C."/>
            <person name="Mitreva M."/>
            <person name="Nelson J."/>
            <person name="Hou S."/>
            <person name="Wollam A."/>
            <person name="Pepin K.H."/>
            <person name="Johnson M."/>
            <person name="Bhonagiri V."/>
            <person name="Nash W.E."/>
            <person name="Warren W."/>
            <person name="Chinwalla A."/>
            <person name="Mardis E.R."/>
            <person name="Wilson R.K."/>
        </authorList>
    </citation>
    <scope>NUCLEOTIDE SEQUENCE [LARGE SCALE GENOMIC DNA]</scope>
    <source>
        <strain evidence="1">ATCC 29256</strain>
    </source>
</reference>
<comment type="caution">
    <text evidence="1">The sequence shown here is derived from an EMBL/GenBank/DDBJ whole genome shotgun (WGS) entry which is preliminary data.</text>
</comment>
<dbReference type="Proteomes" id="UP000005365">
    <property type="component" value="Unassembled WGS sequence"/>
</dbReference>
<dbReference type="RefSeq" id="WP_003758472.1">
    <property type="nucleotide sequence ID" value="NZ_ACKO02000010.1"/>
</dbReference>
<dbReference type="AlphaFoldDB" id="C6M5J1"/>
<organism evidence="1 2">
    <name type="scientific">Neisseria sicca ATCC 29256</name>
    <dbReference type="NCBI Taxonomy" id="547045"/>
    <lineage>
        <taxon>Bacteria</taxon>
        <taxon>Pseudomonadati</taxon>
        <taxon>Pseudomonadota</taxon>
        <taxon>Betaproteobacteria</taxon>
        <taxon>Neisseriales</taxon>
        <taxon>Neisseriaceae</taxon>
        <taxon>Neisseria</taxon>
    </lineage>
</organism>
<dbReference type="EMBL" id="ACKO02000010">
    <property type="protein sequence ID" value="EET44319.1"/>
    <property type="molecule type" value="Genomic_DNA"/>
</dbReference>
<evidence type="ECO:0000313" key="1">
    <source>
        <dbReference type="EMBL" id="EET44319.1"/>
    </source>
</evidence>
<accession>C6M5J1</accession>
<evidence type="ECO:0000313" key="2">
    <source>
        <dbReference type="Proteomes" id="UP000005365"/>
    </source>
</evidence>
<proteinExistence type="predicted"/>
<sequence length="110" mass="12990">MKTFNKDYHDAEIIGYVYQSKEQILKFFLDDGSILDFQDVVFFDFDNIGTQNVIFDIQTYHNQSCPEWLIELFPSIEFYVDQKRHESFDFYYISSSVGLEALIVCENQAA</sequence>